<protein>
    <submittedName>
        <fullName evidence="1">Uncharacterized protein</fullName>
    </submittedName>
</protein>
<dbReference type="AlphaFoldDB" id="A0A2T0LC52"/>
<gene>
    <name evidence="1" type="ORF">CLV97_12439</name>
</gene>
<name>A0A2T0LC52_9BACL</name>
<comment type="caution">
    <text evidence="1">The sequence shown here is derived from an EMBL/GenBank/DDBJ whole genome shotgun (WGS) entry which is preliminary data.</text>
</comment>
<dbReference type="Proteomes" id="UP000237797">
    <property type="component" value="Unassembled WGS sequence"/>
</dbReference>
<dbReference type="EMBL" id="PVNE01000024">
    <property type="protein sequence ID" value="PRX39501.1"/>
    <property type="molecule type" value="Genomic_DNA"/>
</dbReference>
<evidence type="ECO:0000313" key="1">
    <source>
        <dbReference type="EMBL" id="PRX39501.1"/>
    </source>
</evidence>
<reference evidence="1 2" key="1">
    <citation type="submission" date="2018-03" db="EMBL/GenBank/DDBJ databases">
        <title>Genomic Encyclopedia of Archaeal and Bacterial Type Strains, Phase II (KMG-II): from individual species to whole genera.</title>
        <authorList>
            <person name="Goeker M."/>
        </authorList>
    </citation>
    <scope>NUCLEOTIDE SEQUENCE [LARGE SCALE GENOMIC DNA]</scope>
    <source>
        <strain evidence="1 2">DSM 44946</strain>
    </source>
</reference>
<organism evidence="1 2">
    <name type="scientific">Planifilum fimeticola</name>
    <dbReference type="NCBI Taxonomy" id="201975"/>
    <lineage>
        <taxon>Bacteria</taxon>
        <taxon>Bacillati</taxon>
        <taxon>Bacillota</taxon>
        <taxon>Bacilli</taxon>
        <taxon>Bacillales</taxon>
        <taxon>Thermoactinomycetaceae</taxon>
        <taxon>Planifilum</taxon>
    </lineage>
</organism>
<dbReference type="RefSeq" id="WP_106346052.1">
    <property type="nucleotide sequence ID" value="NZ_PVNE01000024.1"/>
</dbReference>
<sequence>MEWDEIRTATRVRCVEGLSIPSYEDEEKEVVAFIKGKEYPTRIGSFCPFPNQTPRRALYVPKNEAGYRHFIAVEGDNNEYFSRHFEIVRRGRK</sequence>
<keyword evidence="2" id="KW-1185">Reference proteome</keyword>
<accession>A0A2T0LC52</accession>
<evidence type="ECO:0000313" key="2">
    <source>
        <dbReference type="Proteomes" id="UP000237797"/>
    </source>
</evidence>
<proteinExistence type="predicted"/>